<proteinExistence type="predicted"/>
<dbReference type="EMBL" id="KI394661">
    <property type="protein sequence ID" value="ERN01946.1"/>
    <property type="molecule type" value="Genomic_DNA"/>
</dbReference>
<reference evidence="2" key="1">
    <citation type="journal article" date="2013" name="Science">
        <title>The Amborella genome and the evolution of flowering plants.</title>
        <authorList>
            <consortium name="Amborella Genome Project"/>
        </authorList>
    </citation>
    <scope>NUCLEOTIDE SEQUENCE [LARGE SCALE GENOMIC DNA]</scope>
</reference>
<name>W1P2X6_AMBTC</name>
<organism evidence="1 2">
    <name type="scientific">Amborella trichopoda</name>
    <dbReference type="NCBI Taxonomy" id="13333"/>
    <lineage>
        <taxon>Eukaryota</taxon>
        <taxon>Viridiplantae</taxon>
        <taxon>Streptophyta</taxon>
        <taxon>Embryophyta</taxon>
        <taxon>Tracheophyta</taxon>
        <taxon>Spermatophyta</taxon>
        <taxon>Magnoliopsida</taxon>
        <taxon>Amborellales</taxon>
        <taxon>Amborellaceae</taxon>
        <taxon>Amborella</taxon>
    </lineage>
</organism>
<dbReference type="Proteomes" id="UP000017836">
    <property type="component" value="Unassembled WGS sequence"/>
</dbReference>
<sequence length="128" mass="14175">MVMGEETVSDDKCRKSQAAIRRKATSQQQQLRTTTIEKHGNYEKAIQVVNHFLSSSSNPFHDLGIDRELAYASFSGLICLGDVHFGLSRYDDAMSCYTSASALQRRILGTPTLARRSHTPADASQNPI</sequence>
<dbReference type="AlphaFoldDB" id="W1P2X6"/>
<dbReference type="Gramene" id="ERN01946">
    <property type="protein sequence ID" value="ERN01946"/>
    <property type="gene ID" value="AMTR_s00045p00046420"/>
</dbReference>
<dbReference type="SUPFAM" id="SSF48452">
    <property type="entry name" value="TPR-like"/>
    <property type="match status" value="1"/>
</dbReference>
<keyword evidence="2" id="KW-1185">Reference proteome</keyword>
<protein>
    <submittedName>
        <fullName evidence="1">Uncharacterized protein</fullName>
    </submittedName>
</protein>
<dbReference type="InterPro" id="IPR011990">
    <property type="entry name" value="TPR-like_helical_dom_sf"/>
</dbReference>
<gene>
    <name evidence="1" type="ORF">AMTR_s00045p00046420</name>
</gene>
<evidence type="ECO:0000313" key="1">
    <source>
        <dbReference type="EMBL" id="ERN01946.1"/>
    </source>
</evidence>
<accession>W1P2X6</accession>
<evidence type="ECO:0000313" key="2">
    <source>
        <dbReference type="Proteomes" id="UP000017836"/>
    </source>
</evidence>
<dbReference type="HOGENOM" id="CLU_1962533_0_0_1"/>